<name>A0A093VIR7_TALMA</name>
<gene>
    <name evidence="3" type="ORF">GQ26_0081120</name>
</gene>
<feature type="compositionally biased region" description="Polar residues" evidence="1">
    <location>
        <begin position="91"/>
        <end position="133"/>
    </location>
</feature>
<dbReference type="InterPro" id="IPR046347">
    <property type="entry name" value="bZIP_sf"/>
</dbReference>
<dbReference type="EMBL" id="JPOX01000008">
    <property type="protein sequence ID" value="KFX49904.1"/>
    <property type="molecule type" value="Genomic_DNA"/>
</dbReference>
<feature type="domain" description="BZIP" evidence="2">
    <location>
        <begin position="24"/>
        <end position="39"/>
    </location>
</feature>
<feature type="region of interest" description="Disordered" evidence="1">
    <location>
        <begin position="89"/>
        <end position="133"/>
    </location>
</feature>
<evidence type="ECO:0000259" key="2">
    <source>
        <dbReference type="PROSITE" id="PS00036"/>
    </source>
</evidence>
<dbReference type="AlphaFoldDB" id="A0A093VIR7"/>
<dbReference type="PROSITE" id="PS00036">
    <property type="entry name" value="BZIP_BASIC"/>
    <property type="match status" value="1"/>
</dbReference>
<proteinExistence type="predicted"/>
<sequence length="228" mass="25570">MEEVDDQTPRVAFESSQEPENTNRRRIQNRIAQRKHRERLKALRQNSLNGVYDEDITSVEIVQSADQSEPAFDILNDMIYGLNVPDPANEAQMNLPQPNSSIPVLQGQEQQSLRTSSSFGHQNQDGQPLGNRSLTLKRVGKNANISIDGQISSQNLSLHPVEGSEYCPIVEQATVVQSQRARICDQAEQHLQKVISLYEFGVSLDILAADPRLGNSLVIALKRFEIQR</sequence>
<dbReference type="GO" id="GO:0003700">
    <property type="term" value="F:DNA-binding transcription factor activity"/>
    <property type="evidence" value="ECO:0007669"/>
    <property type="project" value="InterPro"/>
</dbReference>
<dbReference type="InterPro" id="IPR004827">
    <property type="entry name" value="bZIP"/>
</dbReference>
<feature type="region of interest" description="Disordered" evidence="1">
    <location>
        <begin position="1"/>
        <end position="28"/>
    </location>
</feature>
<evidence type="ECO:0000256" key="1">
    <source>
        <dbReference type="SAM" id="MobiDB-lite"/>
    </source>
</evidence>
<comment type="caution">
    <text evidence="3">The sequence shown here is derived from an EMBL/GenBank/DDBJ whole genome shotgun (WGS) entry which is preliminary data.</text>
</comment>
<evidence type="ECO:0000313" key="3">
    <source>
        <dbReference type="EMBL" id="KFX49904.1"/>
    </source>
</evidence>
<dbReference type="CDD" id="cd14688">
    <property type="entry name" value="bZIP_YAP"/>
    <property type="match status" value="1"/>
</dbReference>
<dbReference type="HOGENOM" id="CLU_1215494_0_0_1"/>
<organism evidence="3">
    <name type="scientific">Talaromyces marneffei PM1</name>
    <dbReference type="NCBI Taxonomy" id="1077442"/>
    <lineage>
        <taxon>Eukaryota</taxon>
        <taxon>Fungi</taxon>
        <taxon>Dikarya</taxon>
        <taxon>Ascomycota</taxon>
        <taxon>Pezizomycotina</taxon>
        <taxon>Eurotiomycetes</taxon>
        <taxon>Eurotiomycetidae</taxon>
        <taxon>Eurotiales</taxon>
        <taxon>Trichocomaceae</taxon>
        <taxon>Talaromyces</taxon>
        <taxon>Talaromyces sect. Talaromyces</taxon>
    </lineage>
</organism>
<dbReference type="SUPFAM" id="SSF57959">
    <property type="entry name" value="Leucine zipper domain"/>
    <property type="match status" value="1"/>
</dbReference>
<reference evidence="3" key="1">
    <citation type="journal article" date="2014" name="PLoS Genet.">
        <title>Signature Gene Expression Reveals Novel Clues to the Molecular Mechanisms of Dimorphic Transition in Penicillium marneffei.</title>
        <authorList>
            <person name="Yang E."/>
            <person name="Wang G."/>
            <person name="Cai J."/>
            <person name="Woo P.C."/>
            <person name="Lau S.K."/>
            <person name="Yuen K.-Y."/>
            <person name="Chow W.-N."/>
            <person name="Lin X."/>
        </authorList>
    </citation>
    <scope>NUCLEOTIDE SEQUENCE [LARGE SCALE GENOMIC DNA]</scope>
    <source>
        <strain evidence="3">PM1</strain>
    </source>
</reference>
<accession>A0A093VIR7</accession>
<protein>
    <recommendedName>
        <fullName evidence="2">BZIP domain-containing protein</fullName>
    </recommendedName>
</protein>